<feature type="transmembrane region" description="Helical" evidence="7">
    <location>
        <begin position="725"/>
        <end position="749"/>
    </location>
</feature>
<evidence type="ECO:0000313" key="9">
    <source>
        <dbReference type="EMBL" id="SVA17302.1"/>
    </source>
</evidence>
<feature type="domain" description="ABC3 transporter permease C-terminal" evidence="8">
    <location>
        <begin position="236"/>
        <end position="352"/>
    </location>
</feature>
<feature type="transmembrane region" description="Helical" evidence="7">
    <location>
        <begin position="277"/>
        <end position="305"/>
    </location>
</feature>
<feature type="region of interest" description="Disordered" evidence="6">
    <location>
        <begin position="527"/>
        <end position="553"/>
    </location>
</feature>
<keyword evidence="4 7" id="KW-1133">Transmembrane helix</keyword>
<name>A0A381TMK6_9ZZZZ</name>
<dbReference type="PANTHER" id="PTHR30287">
    <property type="entry name" value="MEMBRANE COMPONENT OF PREDICTED ABC SUPERFAMILY METABOLITE UPTAKE TRANSPORTER"/>
    <property type="match status" value="1"/>
</dbReference>
<evidence type="ECO:0000256" key="5">
    <source>
        <dbReference type="ARBA" id="ARBA00023136"/>
    </source>
</evidence>
<feature type="transmembrane region" description="Helical" evidence="7">
    <location>
        <begin position="325"/>
        <end position="347"/>
    </location>
</feature>
<evidence type="ECO:0000256" key="4">
    <source>
        <dbReference type="ARBA" id="ARBA00022989"/>
    </source>
</evidence>
<keyword evidence="5 7" id="KW-0472">Membrane</keyword>
<dbReference type="AlphaFoldDB" id="A0A381TMK6"/>
<feature type="domain" description="ABC3 transporter permease C-terminal" evidence="8">
    <location>
        <begin position="686"/>
        <end position="799"/>
    </location>
</feature>
<feature type="transmembrane region" description="Helical" evidence="7">
    <location>
        <begin position="443"/>
        <end position="462"/>
    </location>
</feature>
<feature type="transmembrane region" description="Helical" evidence="7">
    <location>
        <begin position="368"/>
        <end position="385"/>
    </location>
</feature>
<organism evidence="9">
    <name type="scientific">marine metagenome</name>
    <dbReference type="NCBI Taxonomy" id="408172"/>
    <lineage>
        <taxon>unclassified sequences</taxon>
        <taxon>metagenomes</taxon>
        <taxon>ecological metagenomes</taxon>
    </lineage>
</organism>
<evidence type="ECO:0000256" key="3">
    <source>
        <dbReference type="ARBA" id="ARBA00022692"/>
    </source>
</evidence>
<accession>A0A381TMK6</accession>
<sequence>VGTVSAITLFVERLHQALLAESTSFLAADRVLSGSQPIPDSFRAGAISQGLAISDTLLFPSMVYAETSAGRNQLVSVKAVSETYPLRGTLRISDQPFTTDRPTESLPERGEVWLDSRLFPSLGVVLGDFVQVGYEKLKISRVLTSEPDRGGSLFDLGPRVLMRLADVPATRVIQPGSRIGYRLLLAGDDRVLNEFRERFRDQFTASGNYRWQSIRESSPSIGSALDRAESFLLLGGLLAVILAGIAVALSANRYAKRHYDHVSVLKTLGATPNEIQWGYFGVLTVLGVGGVVLGLLLGAGIHLGIVQLLATYLPTNLPLPGTRPLWLGAATGFICLIAFALPPLLALKNISPMRAVRRELNVTTTSGLITYGLGTCGALILLVWYSNSLWLTFWALAGGCLVCLVFGVIATLLLRGGRLAGMQAGSLWRLALAGLQRRRRENVAQIMIFGLAIMLLLILVLIRTSLIDEWRQQIPENAPNHFVMNVTSNEVGAMQSLLEEHTDYDGKLFPMMRGRIEAVNEVPVRDYQRRSRSADRGGPRLSSERNLTWTNEPPPNNKMIAGSWWPSDTQESLVSIEQGYAFGWGLQVGDQLTFDLGGLKVVAKVANVRTVEWDSLRPNFFIIFSEAALADVPATFMTSFYLSPDRKRFLNDILTKYPTITVIEVDELINQVKQIVSRVTQAVELVLFLVLGAGALVLIASIQASRDQRMKEHALIRTLGGSRRLIAGSLASEFAILGLFAGVVAVVGAEITVYALESQVFEMPYQSRPWFWLVGPLIGALIVVTVGYLGTRSLISTPPATILRDL</sequence>
<feature type="compositionally biased region" description="Basic and acidic residues" evidence="6">
    <location>
        <begin position="527"/>
        <end position="538"/>
    </location>
</feature>
<gene>
    <name evidence="9" type="ORF">METZ01_LOCUS70156</name>
</gene>
<feature type="transmembrane region" description="Helical" evidence="7">
    <location>
        <begin position="769"/>
        <end position="789"/>
    </location>
</feature>
<reference evidence="9" key="1">
    <citation type="submission" date="2018-05" db="EMBL/GenBank/DDBJ databases">
        <authorList>
            <person name="Lanie J.A."/>
            <person name="Ng W.-L."/>
            <person name="Kazmierczak K.M."/>
            <person name="Andrzejewski T.M."/>
            <person name="Davidsen T.M."/>
            <person name="Wayne K.J."/>
            <person name="Tettelin H."/>
            <person name="Glass J.I."/>
            <person name="Rusch D."/>
            <person name="Podicherti R."/>
            <person name="Tsui H.-C.T."/>
            <person name="Winkler M.E."/>
        </authorList>
    </citation>
    <scope>NUCLEOTIDE SEQUENCE</scope>
</reference>
<evidence type="ECO:0000256" key="6">
    <source>
        <dbReference type="SAM" id="MobiDB-lite"/>
    </source>
</evidence>
<feature type="transmembrane region" description="Helical" evidence="7">
    <location>
        <begin position="391"/>
        <end position="414"/>
    </location>
</feature>
<evidence type="ECO:0000256" key="1">
    <source>
        <dbReference type="ARBA" id="ARBA00004651"/>
    </source>
</evidence>
<keyword evidence="2" id="KW-1003">Cell membrane</keyword>
<dbReference type="EMBL" id="UINC01004851">
    <property type="protein sequence ID" value="SVA17302.1"/>
    <property type="molecule type" value="Genomic_DNA"/>
</dbReference>
<dbReference type="InterPro" id="IPR038766">
    <property type="entry name" value="Membrane_comp_ABC_pdt"/>
</dbReference>
<evidence type="ECO:0000259" key="8">
    <source>
        <dbReference type="Pfam" id="PF02687"/>
    </source>
</evidence>
<evidence type="ECO:0000256" key="2">
    <source>
        <dbReference type="ARBA" id="ARBA00022475"/>
    </source>
</evidence>
<proteinExistence type="predicted"/>
<evidence type="ECO:0000256" key="7">
    <source>
        <dbReference type="SAM" id="Phobius"/>
    </source>
</evidence>
<keyword evidence="3 7" id="KW-0812">Transmembrane</keyword>
<protein>
    <recommendedName>
        <fullName evidence="8">ABC3 transporter permease C-terminal domain-containing protein</fullName>
    </recommendedName>
</protein>
<dbReference type="Pfam" id="PF02687">
    <property type="entry name" value="FtsX"/>
    <property type="match status" value="2"/>
</dbReference>
<dbReference type="GO" id="GO:0005886">
    <property type="term" value="C:plasma membrane"/>
    <property type="evidence" value="ECO:0007669"/>
    <property type="project" value="UniProtKB-SubCell"/>
</dbReference>
<dbReference type="PANTHER" id="PTHR30287:SF1">
    <property type="entry name" value="INNER MEMBRANE PROTEIN"/>
    <property type="match status" value="1"/>
</dbReference>
<feature type="transmembrane region" description="Helical" evidence="7">
    <location>
        <begin position="685"/>
        <end position="704"/>
    </location>
</feature>
<feature type="transmembrane region" description="Helical" evidence="7">
    <location>
        <begin position="231"/>
        <end position="251"/>
    </location>
</feature>
<dbReference type="InterPro" id="IPR003838">
    <property type="entry name" value="ABC3_permease_C"/>
</dbReference>
<feature type="non-terminal residue" evidence="9">
    <location>
        <position position="1"/>
    </location>
</feature>
<comment type="subcellular location">
    <subcellularLocation>
        <location evidence="1">Cell membrane</location>
        <topology evidence="1">Multi-pass membrane protein</topology>
    </subcellularLocation>
</comment>